<accession>A0ABU1KES9</accession>
<organism evidence="5 6">
    <name type="scientific">Xanthobacter flavus</name>
    <dbReference type="NCBI Taxonomy" id="281"/>
    <lineage>
        <taxon>Bacteria</taxon>
        <taxon>Pseudomonadati</taxon>
        <taxon>Pseudomonadota</taxon>
        <taxon>Alphaproteobacteria</taxon>
        <taxon>Hyphomicrobiales</taxon>
        <taxon>Xanthobacteraceae</taxon>
        <taxon>Xanthobacter</taxon>
    </lineage>
</organism>
<dbReference type="NCBIfam" id="NF003948">
    <property type="entry name" value="PRK05450.1-1"/>
    <property type="match status" value="1"/>
</dbReference>
<name>A0ABU1KES9_XANFL</name>
<dbReference type="NCBIfam" id="NF003952">
    <property type="entry name" value="PRK05450.1-5"/>
    <property type="match status" value="1"/>
</dbReference>
<dbReference type="InterPro" id="IPR003329">
    <property type="entry name" value="Cytidylyl_trans"/>
</dbReference>
<comment type="function">
    <text evidence="4">Activates KDO (a required 8-carbon sugar) for incorporation into bacterial lipopolysaccharide in Gram-negative bacteria.</text>
</comment>
<keyword evidence="1 4" id="KW-0808">Transferase</keyword>
<protein>
    <recommendedName>
        <fullName evidence="4">3-deoxy-manno-octulosonate cytidylyltransferase</fullName>
        <ecNumber evidence="4">2.7.7.38</ecNumber>
    </recommendedName>
    <alternativeName>
        <fullName evidence="4">CMP-2-keto-3-deoxyoctulosonic acid synthase</fullName>
        <shortName evidence="4">CKS</shortName>
        <shortName evidence="4">CMP-KDO synthase</shortName>
    </alternativeName>
</protein>
<gene>
    <name evidence="4" type="primary">kdsB</name>
    <name evidence="5" type="ORF">GGQ86_001799</name>
</gene>
<comment type="catalytic activity">
    <reaction evidence="4">
        <text>3-deoxy-alpha-D-manno-oct-2-ulosonate + CTP = CMP-3-deoxy-beta-D-manno-octulosonate + diphosphate</text>
        <dbReference type="Rhea" id="RHEA:23448"/>
        <dbReference type="ChEBI" id="CHEBI:33019"/>
        <dbReference type="ChEBI" id="CHEBI:37563"/>
        <dbReference type="ChEBI" id="CHEBI:85986"/>
        <dbReference type="ChEBI" id="CHEBI:85987"/>
        <dbReference type="EC" id="2.7.7.38"/>
    </reaction>
</comment>
<dbReference type="GeneID" id="95762078"/>
<dbReference type="SUPFAM" id="SSF53448">
    <property type="entry name" value="Nucleotide-diphospho-sugar transferases"/>
    <property type="match status" value="1"/>
</dbReference>
<dbReference type="PANTHER" id="PTHR42866">
    <property type="entry name" value="3-DEOXY-MANNO-OCTULOSONATE CYTIDYLYLTRANSFERASE"/>
    <property type="match status" value="1"/>
</dbReference>
<comment type="similarity">
    <text evidence="4">Belongs to the KdsB family.</text>
</comment>
<dbReference type="InterPro" id="IPR004528">
    <property type="entry name" value="KdsB"/>
</dbReference>
<dbReference type="CDD" id="cd02517">
    <property type="entry name" value="CMP-KDO-Synthetase"/>
    <property type="match status" value="1"/>
</dbReference>
<evidence type="ECO:0000256" key="4">
    <source>
        <dbReference type="HAMAP-Rule" id="MF_00057"/>
    </source>
</evidence>
<keyword evidence="4" id="KW-0963">Cytoplasm</keyword>
<sequence length="261" mass="27382">MPADTPSPAPAPAGHQAGRVLVLIPARMAATRLPGKPLADVGGRPMIVEVARRAVAAGIGRVAVATDAPEIAAAVTAAGLEAVMTRSDHPSGSDRIFEALTALDPAGEVEIVVNVQGDLPTILPNTIRTALIPLLETSADIATLAAEITLAEERTDPNVVKVVGSPLAPGLLRALYFTRATAPFGEGPLYHHIGLYAYRRAALERFVSLPPSPLEKREKLEQLRALEAGMRIDVAVVDAVPLGVDTPSHLERARALLAQEK</sequence>
<comment type="caution">
    <text evidence="5">The sequence shown here is derived from an EMBL/GenBank/DDBJ whole genome shotgun (WGS) entry which is preliminary data.</text>
</comment>
<dbReference type="GO" id="GO:0008690">
    <property type="term" value="F:3-deoxy-manno-octulosonate cytidylyltransferase activity"/>
    <property type="evidence" value="ECO:0007669"/>
    <property type="project" value="UniProtKB-EC"/>
</dbReference>
<dbReference type="NCBIfam" id="TIGR00466">
    <property type="entry name" value="kdsB"/>
    <property type="match status" value="1"/>
</dbReference>
<keyword evidence="3 4" id="KW-0448">Lipopolysaccharide biosynthesis</keyword>
<proteinExistence type="inferred from homology"/>
<dbReference type="RefSeq" id="WP_281806254.1">
    <property type="nucleotide sequence ID" value="NZ_BSDO01000001.1"/>
</dbReference>
<keyword evidence="6" id="KW-1185">Reference proteome</keyword>
<dbReference type="Pfam" id="PF02348">
    <property type="entry name" value="CTP_transf_3"/>
    <property type="match status" value="1"/>
</dbReference>
<evidence type="ECO:0000313" key="6">
    <source>
        <dbReference type="Proteomes" id="UP001245370"/>
    </source>
</evidence>
<dbReference type="PANTHER" id="PTHR42866:SF2">
    <property type="entry name" value="3-DEOXY-MANNO-OCTULOSONATE CYTIDYLYLTRANSFERASE, MITOCHONDRIAL"/>
    <property type="match status" value="1"/>
</dbReference>
<dbReference type="Proteomes" id="UP001245370">
    <property type="component" value="Unassembled WGS sequence"/>
</dbReference>
<evidence type="ECO:0000256" key="1">
    <source>
        <dbReference type="ARBA" id="ARBA00022679"/>
    </source>
</evidence>
<evidence type="ECO:0000256" key="3">
    <source>
        <dbReference type="ARBA" id="ARBA00022985"/>
    </source>
</evidence>
<dbReference type="EC" id="2.7.7.38" evidence="4"/>
<comment type="pathway">
    <text evidence="4">Nucleotide-sugar biosynthesis; CMP-3-deoxy-D-manno-octulosonate biosynthesis; CMP-3-deoxy-D-manno-octulosonate from 3-deoxy-D-manno-octulosonate and CTP: step 1/1.</text>
</comment>
<evidence type="ECO:0000313" key="5">
    <source>
        <dbReference type="EMBL" id="MDR6333335.1"/>
    </source>
</evidence>
<dbReference type="Gene3D" id="3.90.550.10">
    <property type="entry name" value="Spore Coat Polysaccharide Biosynthesis Protein SpsA, Chain A"/>
    <property type="match status" value="1"/>
</dbReference>
<comment type="subcellular location">
    <subcellularLocation>
        <location evidence="4">Cytoplasm</location>
    </subcellularLocation>
</comment>
<reference evidence="5 6" key="1">
    <citation type="submission" date="2023-07" db="EMBL/GenBank/DDBJ databases">
        <title>Genomic Encyclopedia of Type Strains, Phase IV (KMG-IV): sequencing the most valuable type-strain genomes for metagenomic binning, comparative biology and taxonomic classification.</title>
        <authorList>
            <person name="Goeker M."/>
        </authorList>
    </citation>
    <scope>NUCLEOTIDE SEQUENCE [LARGE SCALE GENOMIC DNA]</scope>
    <source>
        <strain evidence="5 6">DSM 338</strain>
    </source>
</reference>
<dbReference type="HAMAP" id="MF_00057">
    <property type="entry name" value="KdsB"/>
    <property type="match status" value="1"/>
</dbReference>
<keyword evidence="2 4" id="KW-0548">Nucleotidyltransferase</keyword>
<dbReference type="EMBL" id="JAVDPY010000002">
    <property type="protein sequence ID" value="MDR6333335.1"/>
    <property type="molecule type" value="Genomic_DNA"/>
</dbReference>
<evidence type="ECO:0000256" key="2">
    <source>
        <dbReference type="ARBA" id="ARBA00022695"/>
    </source>
</evidence>
<dbReference type="InterPro" id="IPR029044">
    <property type="entry name" value="Nucleotide-diphossugar_trans"/>
</dbReference>